<dbReference type="FunFam" id="3.80.10.10:FF:000062">
    <property type="entry name" value="protein STRUBBELIG-RECEPTOR FAMILY 3"/>
    <property type="match status" value="1"/>
</dbReference>
<evidence type="ECO:0000256" key="2">
    <source>
        <dbReference type="ARBA" id="ARBA00022614"/>
    </source>
</evidence>
<dbReference type="Pfam" id="PF00560">
    <property type="entry name" value="LRR_1"/>
    <property type="match status" value="2"/>
</dbReference>
<dbReference type="Pfam" id="PF07714">
    <property type="entry name" value="PK_Tyr_Ser-Thr"/>
    <property type="match status" value="1"/>
</dbReference>
<dbReference type="Pfam" id="PF08263">
    <property type="entry name" value="LRRNT_2"/>
    <property type="match status" value="1"/>
</dbReference>
<dbReference type="SUPFAM" id="SSF56112">
    <property type="entry name" value="Protein kinase-like (PK-like)"/>
    <property type="match status" value="1"/>
</dbReference>
<evidence type="ECO:0000256" key="1">
    <source>
        <dbReference type="ARBA" id="ARBA00004370"/>
    </source>
</evidence>
<evidence type="ECO:0000256" key="6">
    <source>
        <dbReference type="ARBA" id="ARBA00022741"/>
    </source>
</evidence>
<feature type="compositionally biased region" description="Low complexity" evidence="12">
    <location>
        <begin position="233"/>
        <end position="245"/>
    </location>
</feature>
<feature type="region of interest" description="Disordered" evidence="12">
    <location>
        <begin position="783"/>
        <end position="813"/>
    </location>
</feature>
<name>A0A803N1L5_CHEQI</name>
<dbReference type="GO" id="GO:0004672">
    <property type="term" value="F:protein kinase activity"/>
    <property type="evidence" value="ECO:0007669"/>
    <property type="project" value="InterPro"/>
</dbReference>
<feature type="compositionally biased region" description="Low complexity" evidence="12">
    <location>
        <begin position="262"/>
        <end position="296"/>
    </location>
</feature>
<dbReference type="Proteomes" id="UP000596660">
    <property type="component" value="Unplaced"/>
</dbReference>
<keyword evidence="16" id="KW-1185">Reference proteome</keyword>
<evidence type="ECO:0000256" key="9">
    <source>
        <dbReference type="ARBA" id="ARBA00023136"/>
    </source>
</evidence>
<dbReference type="FunFam" id="3.30.200.20:FF:000125">
    <property type="entry name" value="Protein STRUBBELIG-RECEPTOR FAMILY 8"/>
    <property type="match status" value="1"/>
</dbReference>
<evidence type="ECO:0000256" key="7">
    <source>
        <dbReference type="ARBA" id="ARBA00022840"/>
    </source>
</evidence>
<dbReference type="Pfam" id="PF13855">
    <property type="entry name" value="LRR_8"/>
    <property type="match status" value="1"/>
</dbReference>
<evidence type="ECO:0000256" key="4">
    <source>
        <dbReference type="ARBA" id="ARBA00022729"/>
    </source>
</evidence>
<evidence type="ECO:0000256" key="3">
    <source>
        <dbReference type="ARBA" id="ARBA00022692"/>
    </source>
</evidence>
<reference evidence="15" key="2">
    <citation type="submission" date="2021-03" db="UniProtKB">
        <authorList>
            <consortium name="EnsemblPlants"/>
        </authorList>
    </citation>
    <scope>IDENTIFICATION</scope>
</reference>
<keyword evidence="5" id="KW-0677">Repeat</keyword>
<dbReference type="SUPFAM" id="SSF52058">
    <property type="entry name" value="L domain-like"/>
    <property type="match status" value="1"/>
</dbReference>
<dbReference type="PANTHER" id="PTHR48056">
    <property type="entry name" value="LRR RECEPTOR-LIKE SERINE/THREONINE-PROTEIN KINASE-RELATED"/>
    <property type="match status" value="1"/>
</dbReference>
<keyword evidence="9 13" id="KW-0472">Membrane</keyword>
<feature type="compositionally biased region" description="Polar residues" evidence="12">
    <location>
        <begin position="298"/>
        <end position="307"/>
    </location>
</feature>
<dbReference type="InterPro" id="IPR001245">
    <property type="entry name" value="Ser-Thr/Tyr_kinase_cat_dom"/>
</dbReference>
<dbReference type="FunFam" id="1.10.510.10:FF:000095">
    <property type="entry name" value="protein STRUBBELIG-RECEPTOR FAMILY 8"/>
    <property type="match status" value="1"/>
</dbReference>
<dbReference type="PANTHER" id="PTHR48056:SF81">
    <property type="entry name" value="RECEPTOR PROTEIN-TYROSINE KINASE CEPR1"/>
    <property type="match status" value="1"/>
</dbReference>
<keyword evidence="11" id="KW-0325">Glycoprotein</keyword>
<evidence type="ECO:0000256" key="5">
    <source>
        <dbReference type="ARBA" id="ARBA00022737"/>
    </source>
</evidence>
<evidence type="ECO:0000256" key="8">
    <source>
        <dbReference type="ARBA" id="ARBA00022989"/>
    </source>
</evidence>
<keyword evidence="3 13" id="KW-0812">Transmembrane</keyword>
<keyword evidence="4" id="KW-0732">Signal</keyword>
<dbReference type="Gene3D" id="1.10.510.10">
    <property type="entry name" value="Transferase(Phosphotransferase) domain 1"/>
    <property type="match status" value="1"/>
</dbReference>
<evidence type="ECO:0000313" key="16">
    <source>
        <dbReference type="Proteomes" id="UP000596660"/>
    </source>
</evidence>
<dbReference type="InterPro" id="IPR050647">
    <property type="entry name" value="Plant_LRR-RLKs"/>
</dbReference>
<dbReference type="InterPro" id="IPR001611">
    <property type="entry name" value="Leu-rich_rpt"/>
</dbReference>
<organism evidence="15 16">
    <name type="scientific">Chenopodium quinoa</name>
    <name type="common">Quinoa</name>
    <dbReference type="NCBI Taxonomy" id="63459"/>
    <lineage>
        <taxon>Eukaryota</taxon>
        <taxon>Viridiplantae</taxon>
        <taxon>Streptophyta</taxon>
        <taxon>Embryophyta</taxon>
        <taxon>Tracheophyta</taxon>
        <taxon>Spermatophyta</taxon>
        <taxon>Magnoliopsida</taxon>
        <taxon>eudicotyledons</taxon>
        <taxon>Gunneridae</taxon>
        <taxon>Pentapetalae</taxon>
        <taxon>Caryophyllales</taxon>
        <taxon>Chenopodiaceae</taxon>
        <taxon>Chenopodioideae</taxon>
        <taxon>Atripliceae</taxon>
        <taxon>Chenopodium</taxon>
    </lineage>
</organism>
<sequence>MGWKIRMKNCPGVKIWVEVCFVFVFVFLLHFANGSTNPTDVAAINSLYAALGSPNLPGWVAAAGDPCGDAWQGVQCDASNINSISLVGADLGGELGDSIGLFTSIKSIDLSNNHIGGSVPSSLPASLVTFLLSSNNLTGKIPSTISALPALATLKLNANHLTGELPDGFQSPSALTSIDLGQNSLSGELPPSMENLSSLVSLHLQDNQLSGTLDVLQDLPLQDLRDGNLFNTSVSPASSPTASPVTPSPFFPGAPTQAPPRSGTTSPSSGTTSSNSSTSPGSGIISSNPSSTSGSGQRPGTRTAPSSTHEDPNTEKKTQASKTKRIVGISIASVIGFIIMVLALLLCLPWCFSRSKDYFRTTKRHEIRPYMGPRDYPHNNPPSRLPYNQPEKANSEIMWSAPKDAVVEIKDGPRAEVRTTAAIAKQRSEEGLYSQRSTVPRLIVKPITPTGSVAAKTSSRPLPMTSVKSFTIASLQQYTNSFSQDNLLGNGMLGTVYRAELPNGKLLAVKKLDKGVSSRLKDHEFLELVNNIDKIRHVNVVELVGYCSEHSQRLLIYEYCSNGSLQDALHSDDEYMKKLSWNIRMQMALGAARALEYLHEVCEPPVVHRNFKSGNLLLDDELQVRVSDCGLATLIASGSVSQLSGHLLSAYGYGAPEFESGIYTSQSDVYSFGVVMLELLTGRMSYDRTRVRGEQFLVRWAVPQLHDIDALQRMVDPSLNRQYPAKSLSHFADIISRCVQDFKPTATLEVQIVIMKTATVHSPLDAALFIRCSGLPVVTPAAMASDDGEVEEESDCEEEDNGAEESEGGRNCV</sequence>
<evidence type="ECO:0000256" key="13">
    <source>
        <dbReference type="SAM" id="Phobius"/>
    </source>
</evidence>
<dbReference type="InterPro" id="IPR032675">
    <property type="entry name" value="LRR_dom_sf"/>
</dbReference>
<evidence type="ECO:0000259" key="14">
    <source>
        <dbReference type="PROSITE" id="PS50011"/>
    </source>
</evidence>
<dbReference type="EnsemblPlants" id="AUR62038955-RA">
    <property type="protein sequence ID" value="AUR62038955-RA:cds"/>
    <property type="gene ID" value="AUR62038955"/>
</dbReference>
<dbReference type="PROSITE" id="PS50011">
    <property type="entry name" value="PROTEIN_KINASE_DOM"/>
    <property type="match status" value="1"/>
</dbReference>
<reference evidence="15" key="1">
    <citation type="journal article" date="2017" name="Nature">
        <title>The genome of Chenopodium quinoa.</title>
        <authorList>
            <person name="Jarvis D.E."/>
            <person name="Ho Y.S."/>
            <person name="Lightfoot D.J."/>
            <person name="Schmoeckel S.M."/>
            <person name="Li B."/>
            <person name="Borm T.J.A."/>
            <person name="Ohyanagi H."/>
            <person name="Mineta K."/>
            <person name="Michell C.T."/>
            <person name="Saber N."/>
            <person name="Kharbatia N.M."/>
            <person name="Rupper R.R."/>
            <person name="Sharp A.R."/>
            <person name="Dally N."/>
            <person name="Boughton B.A."/>
            <person name="Woo Y.H."/>
            <person name="Gao G."/>
            <person name="Schijlen E.G.W.M."/>
            <person name="Guo X."/>
            <person name="Momin A.A."/>
            <person name="Negrao S."/>
            <person name="Al-Babili S."/>
            <person name="Gehring C."/>
            <person name="Roessner U."/>
            <person name="Jung C."/>
            <person name="Murphy K."/>
            <person name="Arold S.T."/>
            <person name="Gojobori T."/>
            <person name="van der Linden C.G."/>
            <person name="van Loo E.N."/>
            <person name="Jellen E.N."/>
            <person name="Maughan P.J."/>
            <person name="Tester M."/>
        </authorList>
    </citation>
    <scope>NUCLEOTIDE SEQUENCE [LARGE SCALE GENOMIC DNA]</scope>
    <source>
        <strain evidence="15">cv. PI 614886</strain>
    </source>
</reference>
<dbReference type="GO" id="GO:0005524">
    <property type="term" value="F:ATP binding"/>
    <property type="evidence" value="ECO:0007669"/>
    <property type="project" value="UniProtKB-KW"/>
</dbReference>
<accession>A0A803N1L5</accession>
<feature type="domain" description="Protein kinase" evidence="14">
    <location>
        <begin position="482"/>
        <end position="764"/>
    </location>
</feature>
<dbReference type="GO" id="GO:0016020">
    <property type="term" value="C:membrane"/>
    <property type="evidence" value="ECO:0007669"/>
    <property type="project" value="UniProtKB-SubCell"/>
</dbReference>
<feature type="compositionally biased region" description="Basic and acidic residues" evidence="12">
    <location>
        <begin position="308"/>
        <end position="318"/>
    </location>
</feature>
<dbReference type="InterPro" id="IPR000719">
    <property type="entry name" value="Prot_kinase_dom"/>
</dbReference>
<dbReference type="Gramene" id="AUR62038955-RA">
    <property type="protein sequence ID" value="AUR62038955-RA:cds"/>
    <property type="gene ID" value="AUR62038955"/>
</dbReference>
<keyword evidence="10" id="KW-0675">Receptor</keyword>
<comment type="subcellular location">
    <subcellularLocation>
        <location evidence="1">Membrane</location>
    </subcellularLocation>
</comment>
<dbReference type="InterPro" id="IPR013210">
    <property type="entry name" value="LRR_N_plant-typ"/>
</dbReference>
<dbReference type="Gene3D" id="3.30.200.20">
    <property type="entry name" value="Phosphorylase Kinase, domain 1"/>
    <property type="match status" value="1"/>
</dbReference>
<dbReference type="OMA" id="HEANRIP"/>
<keyword evidence="6" id="KW-0547">Nucleotide-binding</keyword>
<evidence type="ECO:0000313" key="15">
    <source>
        <dbReference type="EnsemblPlants" id="AUR62038955-RA:cds"/>
    </source>
</evidence>
<protein>
    <recommendedName>
        <fullName evidence="14">Protein kinase domain-containing protein</fullName>
    </recommendedName>
</protein>
<evidence type="ECO:0000256" key="11">
    <source>
        <dbReference type="ARBA" id="ARBA00023180"/>
    </source>
</evidence>
<dbReference type="InterPro" id="IPR011009">
    <property type="entry name" value="Kinase-like_dom_sf"/>
</dbReference>
<dbReference type="AlphaFoldDB" id="A0A803N1L5"/>
<feature type="compositionally biased region" description="Acidic residues" evidence="12">
    <location>
        <begin position="786"/>
        <end position="806"/>
    </location>
</feature>
<feature type="transmembrane region" description="Helical" evidence="13">
    <location>
        <begin position="326"/>
        <end position="352"/>
    </location>
</feature>
<dbReference type="Gene3D" id="3.80.10.10">
    <property type="entry name" value="Ribonuclease Inhibitor"/>
    <property type="match status" value="1"/>
</dbReference>
<feature type="region of interest" description="Disordered" evidence="12">
    <location>
        <begin position="230"/>
        <end position="323"/>
    </location>
</feature>
<evidence type="ECO:0000256" key="10">
    <source>
        <dbReference type="ARBA" id="ARBA00023170"/>
    </source>
</evidence>
<evidence type="ECO:0000256" key="12">
    <source>
        <dbReference type="SAM" id="MobiDB-lite"/>
    </source>
</evidence>
<keyword evidence="2" id="KW-0433">Leucine-rich repeat</keyword>
<proteinExistence type="predicted"/>
<keyword evidence="7" id="KW-0067">ATP-binding</keyword>
<keyword evidence="8 13" id="KW-1133">Transmembrane helix</keyword>